<evidence type="ECO:0000256" key="7">
    <source>
        <dbReference type="ARBA" id="ARBA00023136"/>
    </source>
</evidence>
<evidence type="ECO:0000256" key="9">
    <source>
        <dbReference type="SAM" id="Phobius"/>
    </source>
</evidence>
<evidence type="ECO:0000256" key="6">
    <source>
        <dbReference type="ARBA" id="ARBA00022989"/>
    </source>
</evidence>
<evidence type="ECO:0000259" key="10">
    <source>
        <dbReference type="Pfam" id="PF01545"/>
    </source>
</evidence>
<evidence type="ECO:0000256" key="1">
    <source>
        <dbReference type="ARBA" id="ARBA00004141"/>
    </source>
</evidence>
<dbReference type="GO" id="GO:0006882">
    <property type="term" value="P:intracellular zinc ion homeostasis"/>
    <property type="evidence" value="ECO:0007669"/>
    <property type="project" value="TreeGrafter"/>
</dbReference>
<evidence type="ECO:0000256" key="2">
    <source>
        <dbReference type="ARBA" id="ARBA00008873"/>
    </source>
</evidence>
<dbReference type="InterPro" id="IPR058533">
    <property type="entry name" value="Cation_efflux_TM"/>
</dbReference>
<feature type="transmembrane region" description="Helical" evidence="9">
    <location>
        <begin position="37"/>
        <end position="56"/>
    </location>
</feature>
<dbReference type="Proteomes" id="UP001107558">
    <property type="component" value="Chromosome 1"/>
</dbReference>
<evidence type="ECO:0000256" key="4">
    <source>
        <dbReference type="ARBA" id="ARBA00022692"/>
    </source>
</evidence>
<dbReference type="Pfam" id="PF16916">
    <property type="entry name" value="ZT_dimer"/>
    <property type="match status" value="1"/>
</dbReference>
<comment type="caution">
    <text evidence="12">The sequence shown here is derived from an EMBL/GenBank/DDBJ whole genome shotgun (WGS) entry which is preliminary data.</text>
</comment>
<keyword evidence="4 9" id="KW-0812">Transmembrane</keyword>
<dbReference type="GO" id="GO:0016020">
    <property type="term" value="C:membrane"/>
    <property type="evidence" value="ECO:0007669"/>
    <property type="project" value="UniProtKB-SubCell"/>
</dbReference>
<dbReference type="GO" id="GO:0005385">
    <property type="term" value="F:zinc ion transmembrane transporter activity"/>
    <property type="evidence" value="ECO:0007669"/>
    <property type="project" value="TreeGrafter"/>
</dbReference>
<feature type="transmembrane region" description="Helical" evidence="9">
    <location>
        <begin position="195"/>
        <end position="218"/>
    </location>
</feature>
<dbReference type="InterPro" id="IPR036837">
    <property type="entry name" value="Cation_efflux_CTD_sf"/>
</dbReference>
<organism evidence="12 13">
    <name type="scientific">Polypedilum vanderplanki</name>
    <name type="common">Sleeping chironomid midge</name>
    <dbReference type="NCBI Taxonomy" id="319348"/>
    <lineage>
        <taxon>Eukaryota</taxon>
        <taxon>Metazoa</taxon>
        <taxon>Ecdysozoa</taxon>
        <taxon>Arthropoda</taxon>
        <taxon>Hexapoda</taxon>
        <taxon>Insecta</taxon>
        <taxon>Pterygota</taxon>
        <taxon>Neoptera</taxon>
        <taxon>Endopterygota</taxon>
        <taxon>Diptera</taxon>
        <taxon>Nematocera</taxon>
        <taxon>Chironomoidea</taxon>
        <taxon>Chironomidae</taxon>
        <taxon>Chironominae</taxon>
        <taxon>Polypedilum</taxon>
        <taxon>Polypedilum</taxon>
    </lineage>
</organism>
<accession>A0A9J6CDD3</accession>
<dbReference type="Gene3D" id="1.20.1510.10">
    <property type="entry name" value="Cation efflux protein transmembrane domain"/>
    <property type="match status" value="1"/>
</dbReference>
<feature type="region of interest" description="Disordered" evidence="8">
    <location>
        <begin position="162"/>
        <end position="186"/>
    </location>
</feature>
<dbReference type="OrthoDB" id="29444at2759"/>
<evidence type="ECO:0008006" key="14">
    <source>
        <dbReference type="Google" id="ProtNLM"/>
    </source>
</evidence>
<evidence type="ECO:0000313" key="13">
    <source>
        <dbReference type="Proteomes" id="UP001107558"/>
    </source>
</evidence>
<feature type="transmembrane region" description="Helical" evidence="9">
    <location>
        <begin position="115"/>
        <end position="133"/>
    </location>
</feature>
<evidence type="ECO:0000256" key="8">
    <source>
        <dbReference type="SAM" id="MobiDB-lite"/>
    </source>
</evidence>
<evidence type="ECO:0000256" key="5">
    <source>
        <dbReference type="ARBA" id="ARBA00022833"/>
    </source>
</evidence>
<dbReference type="GO" id="GO:0010312">
    <property type="term" value="P:detoxification of zinc ion"/>
    <property type="evidence" value="ECO:0007669"/>
    <property type="project" value="TreeGrafter"/>
</dbReference>
<evidence type="ECO:0000313" key="12">
    <source>
        <dbReference type="EMBL" id="KAG5680193.1"/>
    </source>
</evidence>
<dbReference type="Pfam" id="PF01545">
    <property type="entry name" value="Cation_efflux"/>
    <property type="match status" value="1"/>
</dbReference>
<reference evidence="12" key="1">
    <citation type="submission" date="2021-03" db="EMBL/GenBank/DDBJ databases">
        <title>Chromosome level genome of the anhydrobiotic midge Polypedilum vanderplanki.</title>
        <authorList>
            <person name="Yoshida Y."/>
            <person name="Kikawada T."/>
            <person name="Gusev O."/>
        </authorList>
    </citation>
    <scope>NUCLEOTIDE SEQUENCE</scope>
    <source>
        <strain evidence="12">NIAS01</strain>
        <tissue evidence="12">Whole body or cell culture</tissue>
    </source>
</reference>
<name>A0A9J6CDD3_POLVA</name>
<dbReference type="SUPFAM" id="SSF160240">
    <property type="entry name" value="Cation efflux protein cytoplasmic domain-like"/>
    <property type="match status" value="1"/>
</dbReference>
<feature type="transmembrane region" description="Helical" evidence="9">
    <location>
        <begin position="77"/>
        <end position="95"/>
    </location>
</feature>
<sequence>MGKFSGKKCRLLSVMLLTISFFFVEIITGYVTNSMSLVADSFHMLGDIAALVISFLSVKMSPKKWSKNTFGWARAEVLGALVNAVFLVALCFSITVESIKRFIDLEEIHHPENVLIVGFIGLLVNLVGLVLLYDGGHHGHSHGGHTKLTQLSSIDDNENEDYIFGDPPKKPPSPKKPSGGHGHSHSAGQMNMRAAFLHVLSDALGSVIVMISALIIKYTNWEYKYYCDPALSMLLVALILHSVWPLLRESALILLQTVPTHIEVDAIQRRLLERVDGVLAVHEFHVWQLAGDRIIASAHIRCRNLSEYMKLAEKVKEFFHNEGIHSTTIQPEFIEIENMNSCSASDGISTSLNISGKEEGCVLDCPNIDENCVKATCCQNTNNKTHSPAASPFLCRQRPIMRGTENENGEKGSLLDNAQSIPIVMSSSNQTAVENNSNKILV</sequence>
<dbReference type="AlphaFoldDB" id="A0A9J6CDD3"/>
<dbReference type="SUPFAM" id="SSF161111">
    <property type="entry name" value="Cation efflux protein transmembrane domain-like"/>
    <property type="match status" value="1"/>
</dbReference>
<dbReference type="InterPro" id="IPR002524">
    <property type="entry name" value="Cation_efflux"/>
</dbReference>
<dbReference type="InterPro" id="IPR027470">
    <property type="entry name" value="Cation_efflux_CTD"/>
</dbReference>
<keyword evidence="13" id="KW-1185">Reference proteome</keyword>
<keyword evidence="6 9" id="KW-1133">Transmembrane helix</keyword>
<feature type="domain" description="Cation efflux protein transmembrane" evidence="10">
    <location>
        <begin position="14"/>
        <end position="255"/>
    </location>
</feature>
<comment type="subcellular location">
    <subcellularLocation>
        <location evidence="1">Membrane</location>
        <topology evidence="1">Multi-pass membrane protein</topology>
    </subcellularLocation>
</comment>
<evidence type="ECO:0000259" key="11">
    <source>
        <dbReference type="Pfam" id="PF16916"/>
    </source>
</evidence>
<dbReference type="NCBIfam" id="TIGR01297">
    <property type="entry name" value="CDF"/>
    <property type="match status" value="1"/>
</dbReference>
<feature type="domain" description="Cation efflux protein cytoplasmic" evidence="11">
    <location>
        <begin position="260"/>
        <end position="332"/>
    </location>
</feature>
<protein>
    <recommendedName>
        <fullName evidence="14">Zinc transporter 1</fullName>
    </recommendedName>
</protein>
<comment type="similarity">
    <text evidence="2">Belongs to the cation diffusion facilitator (CDF) transporter (TC 2.A.4) family. SLC30A subfamily.</text>
</comment>
<dbReference type="PANTHER" id="PTHR45820:SF4">
    <property type="entry name" value="ZINC TRANSPORTER 63C, ISOFORM F"/>
    <property type="match status" value="1"/>
</dbReference>
<dbReference type="PANTHER" id="PTHR45820">
    <property type="entry name" value="FI23527P1"/>
    <property type="match status" value="1"/>
</dbReference>
<keyword evidence="5" id="KW-0862">Zinc</keyword>
<feature type="transmembrane region" description="Helical" evidence="9">
    <location>
        <begin position="12"/>
        <end position="31"/>
    </location>
</feature>
<dbReference type="EMBL" id="JADBJN010000001">
    <property type="protein sequence ID" value="KAG5680193.1"/>
    <property type="molecule type" value="Genomic_DNA"/>
</dbReference>
<keyword evidence="3" id="KW-0813">Transport</keyword>
<dbReference type="InterPro" id="IPR027469">
    <property type="entry name" value="Cation_efflux_TMD_sf"/>
</dbReference>
<evidence type="ECO:0000256" key="3">
    <source>
        <dbReference type="ARBA" id="ARBA00022448"/>
    </source>
</evidence>
<proteinExistence type="inferred from homology"/>
<gene>
    <name evidence="12" type="ORF">PVAND_009718</name>
</gene>
<keyword evidence="7 9" id="KW-0472">Membrane</keyword>